<protein>
    <submittedName>
        <fullName evidence="1">Uncharacterized protein</fullName>
    </submittedName>
</protein>
<dbReference type="AlphaFoldDB" id="A0A0B7F739"/>
<name>A0A0B7F739_THACB</name>
<gene>
    <name evidence="1" type="ORF">RSOLAG1IB_05920</name>
</gene>
<proteinExistence type="predicted"/>
<dbReference type="EMBL" id="LN679109">
    <property type="protein sequence ID" value="CEL52714.1"/>
    <property type="molecule type" value="Genomic_DNA"/>
</dbReference>
<evidence type="ECO:0000313" key="2">
    <source>
        <dbReference type="Proteomes" id="UP000059188"/>
    </source>
</evidence>
<reference evidence="1 2" key="1">
    <citation type="submission" date="2014-11" db="EMBL/GenBank/DDBJ databases">
        <authorList>
            <person name="Wibberg Daniel"/>
        </authorList>
    </citation>
    <scope>NUCLEOTIDE SEQUENCE [LARGE SCALE GENOMIC DNA]</scope>
    <source>
        <strain evidence="1">Rhizoctonia solani AG1-IB 7/3/14</strain>
    </source>
</reference>
<accession>A0A0B7F739</accession>
<keyword evidence="2" id="KW-1185">Reference proteome</keyword>
<sequence>MFVICKTPLNRVGTVALYTLPCVQFAGRRASRGVPFACLRSFAHNVTVEEPINEVSPPERLTAPGRSGII</sequence>
<dbReference type="Proteomes" id="UP000059188">
    <property type="component" value="Unassembled WGS sequence"/>
</dbReference>
<evidence type="ECO:0000313" key="1">
    <source>
        <dbReference type="EMBL" id="CEL52714.1"/>
    </source>
</evidence>
<organism evidence="1 2">
    <name type="scientific">Thanatephorus cucumeris (strain AG1-IB / isolate 7/3/14)</name>
    <name type="common">Lettuce bottom rot fungus</name>
    <name type="synonym">Rhizoctonia solani</name>
    <dbReference type="NCBI Taxonomy" id="1108050"/>
    <lineage>
        <taxon>Eukaryota</taxon>
        <taxon>Fungi</taxon>
        <taxon>Dikarya</taxon>
        <taxon>Basidiomycota</taxon>
        <taxon>Agaricomycotina</taxon>
        <taxon>Agaricomycetes</taxon>
        <taxon>Cantharellales</taxon>
        <taxon>Ceratobasidiaceae</taxon>
        <taxon>Rhizoctonia</taxon>
        <taxon>Rhizoctonia solani AG-1</taxon>
    </lineage>
</organism>